<feature type="transmembrane region" description="Helical" evidence="7">
    <location>
        <begin position="42"/>
        <end position="65"/>
    </location>
</feature>
<feature type="domain" description="NADH:quinone oxidoreductase/Mrp antiporter transmembrane" evidence="9">
    <location>
        <begin position="138"/>
        <end position="392"/>
    </location>
</feature>
<evidence type="ECO:0000256" key="4">
    <source>
        <dbReference type="ARBA" id="ARBA00022692"/>
    </source>
</evidence>
<keyword evidence="5 7" id="KW-1133">Transmembrane helix</keyword>
<feature type="transmembrane region" description="Helical" evidence="7">
    <location>
        <begin position="476"/>
        <end position="495"/>
    </location>
</feature>
<dbReference type="HAMAP" id="MF_00862">
    <property type="entry name" value="DabB"/>
    <property type="match status" value="1"/>
</dbReference>
<dbReference type="GO" id="GO:0015990">
    <property type="term" value="P:electron transport coupled proton transport"/>
    <property type="evidence" value="ECO:0007669"/>
    <property type="project" value="TreeGrafter"/>
</dbReference>
<comment type="caution">
    <text evidence="11">The sequence shown here is derived from an EMBL/GenBank/DDBJ whole genome shotgun (WGS) entry which is preliminary data.</text>
</comment>
<evidence type="ECO:0000256" key="2">
    <source>
        <dbReference type="ARBA" id="ARBA00022448"/>
    </source>
</evidence>
<dbReference type="InterPro" id="IPR001750">
    <property type="entry name" value="ND/Mrp_TM"/>
</dbReference>
<dbReference type="GO" id="GO:0012505">
    <property type="term" value="C:endomembrane system"/>
    <property type="evidence" value="ECO:0007669"/>
    <property type="project" value="UniProtKB-SubCell"/>
</dbReference>
<dbReference type="AlphaFoldDB" id="A0A1C2FX73"/>
<proteinExistence type="inferred from homology"/>
<evidence type="ECO:0000256" key="5">
    <source>
        <dbReference type="ARBA" id="ARBA00022989"/>
    </source>
</evidence>
<dbReference type="GO" id="GO:0005886">
    <property type="term" value="C:plasma membrane"/>
    <property type="evidence" value="ECO:0007669"/>
    <property type="project" value="UniProtKB-SubCell"/>
</dbReference>
<dbReference type="GO" id="GO:0008137">
    <property type="term" value="F:NADH dehydrogenase (ubiquinone) activity"/>
    <property type="evidence" value="ECO:0007669"/>
    <property type="project" value="InterPro"/>
</dbReference>
<feature type="transmembrane region" description="Helical" evidence="7">
    <location>
        <begin position="254"/>
        <end position="274"/>
    </location>
</feature>
<comment type="similarity">
    <text evidence="7">Belongs to the inorganic carbon transporter (TC 9.A.2) DabB family.</text>
</comment>
<name>A0A1C2FX73_9GAMM</name>
<evidence type="ECO:0000256" key="1">
    <source>
        <dbReference type="ARBA" id="ARBA00004127"/>
    </source>
</evidence>
<dbReference type="InterPro" id="IPR003945">
    <property type="entry name" value="NU5C-like"/>
</dbReference>
<evidence type="ECO:0000259" key="10">
    <source>
        <dbReference type="Pfam" id="PF00662"/>
    </source>
</evidence>
<protein>
    <recommendedName>
        <fullName evidence="7">Probable inorganic carbon transporter subunit DabB</fullName>
    </recommendedName>
</protein>
<dbReference type="InterPro" id="IPR046396">
    <property type="entry name" value="Transporter_DabB"/>
</dbReference>
<dbReference type="PRINTS" id="PR01434">
    <property type="entry name" value="NADHDHGNASE5"/>
</dbReference>
<dbReference type="PANTHER" id="PTHR42829">
    <property type="entry name" value="NADH-UBIQUINONE OXIDOREDUCTASE CHAIN 5"/>
    <property type="match status" value="1"/>
</dbReference>
<dbReference type="InterPro" id="IPR001516">
    <property type="entry name" value="Proton_antipo_N"/>
</dbReference>
<feature type="transmembrane region" description="Helical" evidence="7">
    <location>
        <begin position="322"/>
        <end position="345"/>
    </location>
</feature>
<feature type="domain" description="NADH-Ubiquinone oxidoreductase (complex I) chain 5 N-terminal" evidence="10">
    <location>
        <begin position="81"/>
        <end position="121"/>
    </location>
</feature>
<keyword evidence="3 7" id="KW-1003">Cell membrane</keyword>
<feature type="transmembrane region" description="Helical" evidence="7">
    <location>
        <begin position="280"/>
        <end position="301"/>
    </location>
</feature>
<feature type="transmembrane region" description="Helical" evidence="7">
    <location>
        <begin position="124"/>
        <end position="155"/>
    </location>
</feature>
<sequence length="551" mass="58015">MMIAEMASRLMLVAPWPLLAAGVVVGVGADRHPRLMRAATTGAAWFALACAILAAVAYGLGATGSETYLSLHLPARLGALAVSVDADVLTIIMLTLVAFVGMIVARYSKTYMDGDEHEGRFHRWLALTLGSFLTLIVAGNVWGFWVSWVATSLCLHELLAFYRDRPGAVLAARKKYLLHRLADACLFSAFALIVRALHSAQWAGIARALAHTAGPLPEGLAVAAALIVVSAVLKSAQFPSHGWLIQVMEAPTPVSALLHAGIIYTGAFLVLRASPLMAHIAWAGDVLAGVGLVSIVVASLTMMTMTNIKGALAYSTCAQMGFMLMECGLGLYSIAVLHIIAHSVYKAHAFLSSGSVVEHFRAPKAVVSMAATMGRALLGLTIAVLMVLGVGHVFGVGLVRQPALIVMAAILAVGMTQLLLQALNTRKGAMGGLLVRMTGLSALVSIAYFALHMGFVALLGTSVPADPVHIGMAQKVLLGVIGVAFLALLFIQQLLPRLSQTALGRAAYVHFYGGLYADSMLTEFVRGFGPTPGGIGGRRRLLSSDPSHEVQ</sequence>
<feature type="transmembrane region" description="Helical" evidence="7">
    <location>
        <begin position="216"/>
        <end position="233"/>
    </location>
</feature>
<feature type="transmembrane region" description="Helical" evidence="7">
    <location>
        <begin position="365"/>
        <end position="390"/>
    </location>
</feature>
<gene>
    <name evidence="7" type="primary">dabB</name>
    <name evidence="11" type="ORF">C4900_13815</name>
</gene>
<comment type="function">
    <text evidence="7">Part of an energy-coupled inorganic carbon pump.</text>
</comment>
<evidence type="ECO:0000313" key="11">
    <source>
        <dbReference type="EMBL" id="RCN56827.1"/>
    </source>
</evidence>
<keyword evidence="6 7" id="KW-0472">Membrane</keyword>
<feature type="transmembrane region" description="Helical" evidence="7">
    <location>
        <begin position="176"/>
        <end position="196"/>
    </location>
</feature>
<evidence type="ECO:0000259" key="9">
    <source>
        <dbReference type="Pfam" id="PF00361"/>
    </source>
</evidence>
<evidence type="ECO:0000256" key="3">
    <source>
        <dbReference type="ARBA" id="ARBA00022475"/>
    </source>
</evidence>
<dbReference type="Pfam" id="PF00361">
    <property type="entry name" value="Proton_antipo_M"/>
    <property type="match status" value="1"/>
</dbReference>
<comment type="subcellular location">
    <subcellularLocation>
        <location evidence="7">Cell membrane</location>
        <topology evidence="7">Multi-pass membrane protein</topology>
    </subcellularLocation>
    <subcellularLocation>
        <location evidence="1">Endomembrane system</location>
        <topology evidence="1">Multi-pass membrane protein</topology>
    </subcellularLocation>
    <subcellularLocation>
        <location evidence="8">Membrane</location>
        <topology evidence="8">Multi-pass membrane protein</topology>
    </subcellularLocation>
</comment>
<evidence type="ECO:0000256" key="8">
    <source>
        <dbReference type="RuleBase" id="RU000320"/>
    </source>
</evidence>
<dbReference type="GO" id="GO:0003954">
    <property type="term" value="F:NADH dehydrogenase activity"/>
    <property type="evidence" value="ECO:0007669"/>
    <property type="project" value="TreeGrafter"/>
</dbReference>
<dbReference type="EMBL" id="PSYR01000002">
    <property type="protein sequence ID" value="RCN56827.1"/>
    <property type="molecule type" value="Genomic_DNA"/>
</dbReference>
<dbReference type="Proteomes" id="UP000253250">
    <property type="component" value="Unassembled WGS sequence"/>
</dbReference>
<evidence type="ECO:0000256" key="7">
    <source>
        <dbReference type="HAMAP-Rule" id="MF_00862"/>
    </source>
</evidence>
<dbReference type="PANTHER" id="PTHR42829:SF1">
    <property type="entry name" value="INORGANIC CARBON TRANSPORTER SUBUNIT DABB-RELATED"/>
    <property type="match status" value="1"/>
</dbReference>
<comment type="subunit">
    <text evidence="7">Forms a complex with DabA.</text>
</comment>
<reference evidence="11 12" key="1">
    <citation type="submission" date="2018-02" db="EMBL/GenBank/DDBJ databases">
        <title>Insights into the biology of acidophilic members of the Acidiferrobacteraceae family derived from comparative genomic analyses.</title>
        <authorList>
            <person name="Issotta F."/>
            <person name="Thyssen C."/>
            <person name="Mena C."/>
            <person name="Moya A."/>
            <person name="Bellenberg S."/>
            <person name="Sproer C."/>
            <person name="Covarrubias P.C."/>
            <person name="Sand W."/>
            <person name="Quatrini R."/>
            <person name="Vera M."/>
        </authorList>
    </citation>
    <scope>NUCLEOTIDE SEQUENCE [LARGE SCALE GENOMIC DNA]</scope>
    <source>
        <strain evidence="12">m-1</strain>
    </source>
</reference>
<accession>A0A1C2FX73</accession>
<organism evidence="11 12">
    <name type="scientific">Acidiferrobacter thiooxydans</name>
    <dbReference type="NCBI Taxonomy" id="163359"/>
    <lineage>
        <taxon>Bacteria</taxon>
        <taxon>Pseudomonadati</taxon>
        <taxon>Pseudomonadota</taxon>
        <taxon>Gammaproteobacteria</taxon>
        <taxon>Acidiferrobacterales</taxon>
        <taxon>Acidiferrobacteraceae</taxon>
        <taxon>Acidiferrobacter</taxon>
    </lineage>
</organism>
<keyword evidence="12" id="KW-1185">Reference proteome</keyword>
<feature type="transmembrane region" description="Helical" evidence="7">
    <location>
        <begin position="77"/>
        <end position="104"/>
    </location>
</feature>
<feature type="transmembrane region" description="Helical" evidence="7">
    <location>
        <begin position="440"/>
        <end position="464"/>
    </location>
</feature>
<evidence type="ECO:0000256" key="6">
    <source>
        <dbReference type="ARBA" id="ARBA00023136"/>
    </source>
</evidence>
<dbReference type="GO" id="GO:0042773">
    <property type="term" value="P:ATP synthesis coupled electron transport"/>
    <property type="evidence" value="ECO:0007669"/>
    <property type="project" value="InterPro"/>
</dbReference>
<dbReference type="RefSeq" id="WP_065972276.1">
    <property type="nucleotide sequence ID" value="NZ_CP080624.1"/>
</dbReference>
<feature type="transmembrane region" description="Helical" evidence="7">
    <location>
        <begin position="402"/>
        <end position="420"/>
    </location>
</feature>
<keyword evidence="2 7" id="KW-0813">Transport</keyword>
<dbReference type="Pfam" id="PF00662">
    <property type="entry name" value="Proton_antipo_N"/>
    <property type="match status" value="1"/>
</dbReference>
<dbReference type="OrthoDB" id="9811798at2"/>
<keyword evidence="4 7" id="KW-0812">Transmembrane</keyword>
<evidence type="ECO:0000313" key="12">
    <source>
        <dbReference type="Proteomes" id="UP000253250"/>
    </source>
</evidence>
<dbReference type="STRING" id="163359.A9R16_05350"/>